<evidence type="ECO:0000313" key="4">
    <source>
        <dbReference type="Proteomes" id="UP001589890"/>
    </source>
</evidence>
<name>A0ABV6QNY0_9ACTN</name>
<feature type="region of interest" description="Disordered" evidence="1">
    <location>
        <begin position="22"/>
        <end position="94"/>
    </location>
</feature>
<dbReference type="EMBL" id="JBHLTC010000024">
    <property type="protein sequence ID" value="MFC0626356.1"/>
    <property type="molecule type" value="Genomic_DNA"/>
</dbReference>
<keyword evidence="2" id="KW-0732">Signal</keyword>
<dbReference type="PROSITE" id="PS51257">
    <property type="entry name" value="PROKAR_LIPOPROTEIN"/>
    <property type="match status" value="1"/>
</dbReference>
<dbReference type="Proteomes" id="UP001589890">
    <property type="component" value="Unassembled WGS sequence"/>
</dbReference>
<feature type="signal peptide" evidence="2">
    <location>
        <begin position="1"/>
        <end position="27"/>
    </location>
</feature>
<evidence type="ECO:0000313" key="3">
    <source>
        <dbReference type="EMBL" id="MFC0626356.1"/>
    </source>
</evidence>
<comment type="caution">
    <text evidence="3">The sequence shown here is derived from an EMBL/GenBank/DDBJ whole genome shotgun (WGS) entry which is preliminary data.</text>
</comment>
<feature type="compositionally biased region" description="Low complexity" evidence="1">
    <location>
        <begin position="24"/>
        <end position="43"/>
    </location>
</feature>
<feature type="chain" id="PRO_5046555528" description="Lipoprotein" evidence="2">
    <location>
        <begin position="28"/>
        <end position="219"/>
    </location>
</feature>
<feature type="compositionally biased region" description="Basic and acidic residues" evidence="1">
    <location>
        <begin position="53"/>
        <end position="70"/>
    </location>
</feature>
<sequence>MRIRKLAITATLISVLALTGCGGSSDAASGSQDQGSSSKSGQSDGKDTTGSGERSDGDTSRDGSEQRTSGDGEGDANADETQQNVGEDDSDPSVVAYRKFRTVVDAMSATGGKDTSKLNTVAVGSLLKETTELAKYYRTQKVHTEGTTRIIWVKKMSISDTALTLQACYDTSKVKALDAKGKSALKPGAPSRFLDNVEMRQVKGKWWRASVSRTRAQDC</sequence>
<protein>
    <recommendedName>
        <fullName evidence="5">Lipoprotein</fullName>
    </recommendedName>
</protein>
<evidence type="ECO:0000256" key="1">
    <source>
        <dbReference type="SAM" id="MobiDB-lite"/>
    </source>
</evidence>
<reference evidence="3 4" key="1">
    <citation type="submission" date="2024-09" db="EMBL/GenBank/DDBJ databases">
        <authorList>
            <person name="Sun Q."/>
            <person name="Mori K."/>
        </authorList>
    </citation>
    <scope>NUCLEOTIDE SEQUENCE [LARGE SCALE GENOMIC DNA]</scope>
    <source>
        <strain evidence="3 4">CGMCC 1.15906</strain>
    </source>
</reference>
<evidence type="ECO:0008006" key="5">
    <source>
        <dbReference type="Google" id="ProtNLM"/>
    </source>
</evidence>
<organism evidence="3 4">
    <name type="scientific">Kribbella deserti</name>
    <dbReference type="NCBI Taxonomy" id="1926257"/>
    <lineage>
        <taxon>Bacteria</taxon>
        <taxon>Bacillati</taxon>
        <taxon>Actinomycetota</taxon>
        <taxon>Actinomycetes</taxon>
        <taxon>Propionibacteriales</taxon>
        <taxon>Kribbellaceae</taxon>
        <taxon>Kribbella</taxon>
    </lineage>
</organism>
<keyword evidence="4" id="KW-1185">Reference proteome</keyword>
<accession>A0ABV6QNY0</accession>
<gene>
    <name evidence="3" type="ORF">ACFFGN_19915</name>
</gene>
<dbReference type="RefSeq" id="WP_380049721.1">
    <property type="nucleotide sequence ID" value="NZ_JBHLTC010000024.1"/>
</dbReference>
<proteinExistence type="predicted"/>
<evidence type="ECO:0000256" key="2">
    <source>
        <dbReference type="SAM" id="SignalP"/>
    </source>
</evidence>